<keyword evidence="1" id="KW-1185">Reference proteome</keyword>
<sequence>MDDVPYAFCDAVFACLETPSSTYCTLYEIPPIKDSLWYAVALDHRKKRTSFDFFVYMTPEGLFYEFRLFFGSNTVYSFKELRQIDIKYLRMKFFTITQEPRADNGVKPFPVSGRSLEKIIKYIQPVACSANSLTVTVPNSLYSELLPRLLEPLQDSSFWNIDITEYNDAAINFLKKYIHNECLYRVDIGFRCSDELLAILEDFHCPETHKHITYPFYFPEPEEPEDP</sequence>
<accession>A0A1I8AFL8</accession>
<name>A0A1I8AFL8_9BILA</name>
<reference evidence="2" key="1">
    <citation type="submission" date="2016-11" db="UniProtKB">
        <authorList>
            <consortium name="WormBaseParasite"/>
        </authorList>
    </citation>
    <scope>IDENTIFICATION</scope>
</reference>
<protein>
    <submittedName>
        <fullName evidence="2">FTH domain-containing protein</fullName>
    </submittedName>
</protein>
<evidence type="ECO:0000313" key="1">
    <source>
        <dbReference type="Proteomes" id="UP000095287"/>
    </source>
</evidence>
<dbReference type="WBParaSite" id="L893_g5282.t1">
    <property type="protein sequence ID" value="L893_g5282.t1"/>
    <property type="gene ID" value="L893_g5282"/>
</dbReference>
<dbReference type="AlphaFoldDB" id="A0A1I8AFL8"/>
<proteinExistence type="predicted"/>
<organism evidence="1 2">
    <name type="scientific">Steinernema glaseri</name>
    <dbReference type="NCBI Taxonomy" id="37863"/>
    <lineage>
        <taxon>Eukaryota</taxon>
        <taxon>Metazoa</taxon>
        <taxon>Ecdysozoa</taxon>
        <taxon>Nematoda</taxon>
        <taxon>Chromadorea</taxon>
        <taxon>Rhabditida</taxon>
        <taxon>Tylenchina</taxon>
        <taxon>Panagrolaimomorpha</taxon>
        <taxon>Strongyloidoidea</taxon>
        <taxon>Steinernematidae</taxon>
        <taxon>Steinernema</taxon>
    </lineage>
</organism>
<evidence type="ECO:0000313" key="2">
    <source>
        <dbReference type="WBParaSite" id="L893_g5282.t1"/>
    </source>
</evidence>
<dbReference type="Proteomes" id="UP000095287">
    <property type="component" value="Unplaced"/>
</dbReference>